<dbReference type="Proteomes" id="UP000184474">
    <property type="component" value="Unassembled WGS sequence"/>
</dbReference>
<evidence type="ECO:0000313" key="9">
    <source>
        <dbReference type="EMBL" id="SHK68353.1"/>
    </source>
</evidence>
<dbReference type="SUPFAM" id="SSF51445">
    <property type="entry name" value="(Trans)glycosidases"/>
    <property type="match status" value="1"/>
</dbReference>
<evidence type="ECO:0000256" key="2">
    <source>
        <dbReference type="ARBA" id="ARBA00022801"/>
    </source>
</evidence>
<evidence type="ECO:0000259" key="6">
    <source>
        <dbReference type="Pfam" id="PF02837"/>
    </source>
</evidence>
<dbReference type="GO" id="GO:0004553">
    <property type="term" value="F:hydrolase activity, hydrolyzing O-glycosyl compounds"/>
    <property type="evidence" value="ECO:0007669"/>
    <property type="project" value="InterPro"/>
</dbReference>
<dbReference type="AlphaFoldDB" id="A0A1M6UGS6"/>
<dbReference type="InterPro" id="IPR017853">
    <property type="entry name" value="GH"/>
</dbReference>
<dbReference type="Gene3D" id="3.20.20.80">
    <property type="entry name" value="Glycosidases"/>
    <property type="match status" value="1"/>
</dbReference>
<protein>
    <submittedName>
        <fullName evidence="9">Glycosyl hydrolases family 2</fullName>
    </submittedName>
</protein>
<feature type="domain" description="Glycoside hydrolase family 2 immunoglobulin-like beta-sandwich" evidence="4">
    <location>
        <begin position="191"/>
        <end position="287"/>
    </location>
</feature>
<feature type="domain" description="DUF4982" evidence="7">
    <location>
        <begin position="664"/>
        <end position="723"/>
    </location>
</feature>
<evidence type="ECO:0000259" key="5">
    <source>
        <dbReference type="Pfam" id="PF02836"/>
    </source>
</evidence>
<dbReference type="Pfam" id="PF18565">
    <property type="entry name" value="Glyco_hydro2_C5"/>
    <property type="match status" value="1"/>
</dbReference>
<keyword evidence="10" id="KW-1185">Reference proteome</keyword>
<dbReference type="InterPro" id="IPR006104">
    <property type="entry name" value="Glyco_hydro_2_N"/>
</dbReference>
<dbReference type="InterPro" id="IPR040605">
    <property type="entry name" value="Glyco_hydro2_dom5"/>
</dbReference>
<organism evidence="9 10">
    <name type="scientific">Reichenbachiella agariperforans</name>
    <dbReference type="NCBI Taxonomy" id="156994"/>
    <lineage>
        <taxon>Bacteria</taxon>
        <taxon>Pseudomonadati</taxon>
        <taxon>Bacteroidota</taxon>
        <taxon>Cytophagia</taxon>
        <taxon>Cytophagales</taxon>
        <taxon>Reichenbachiellaceae</taxon>
        <taxon>Reichenbachiella</taxon>
    </lineage>
</organism>
<dbReference type="SUPFAM" id="SSF49785">
    <property type="entry name" value="Galactose-binding domain-like"/>
    <property type="match status" value="1"/>
</dbReference>
<evidence type="ECO:0000256" key="1">
    <source>
        <dbReference type="ARBA" id="ARBA00007401"/>
    </source>
</evidence>
<dbReference type="InterPro" id="IPR036156">
    <property type="entry name" value="Beta-gal/glucu_dom_sf"/>
</dbReference>
<name>A0A1M6UGS6_REIAG</name>
<dbReference type="InterPro" id="IPR006103">
    <property type="entry name" value="Glyco_hydro_2_cat"/>
</dbReference>
<evidence type="ECO:0000259" key="8">
    <source>
        <dbReference type="Pfam" id="PF18565"/>
    </source>
</evidence>
<dbReference type="InterPro" id="IPR013783">
    <property type="entry name" value="Ig-like_fold"/>
</dbReference>
<sequence>MWIDMKLRIRDFFALLIVFSSLVGCQDTTIQREQRLFNEDWQFHLGEVDDPSASDVSWAEVVLPHDWSIRQSYQPENTAASTGFVPGGIGWYRKSFKVPEDGRQTTVVFDGVYCNAEVWINGEYLGKRPNGYSSFAHELTPYLRYDVPNTLQVKVDHSAYADTRWYTGSGIYRDVSLVRTHPVHVAQWGLQITTPQVSESEAEVRVNAQIVGASPETEVVLDILGPDGALIGTTNMTESSGVGYSAVLKVVNPQRWGLETPALYQAVAHVKHQGQEVDQQTQNFGIRSIRFDADQGFFLNEESVKIKGVNIHHDAGAFGAAVPKSIWEYRVAQLKSIGVNAIRMSHNPHSPLLMEVCDELGMLVMDEFFDEWHQPKGKSLVYLGDNQAKGDIAQGYSDVFMEWAERDLKDLIRRDFNHPSVIMWSIGNEIEWTFPDYSKAFSVINPNHAGYGQTPEFDPEKVKATFDEVTGGVDSLALIAGMLSEWVKEMDTTRYVTCGSVRPSIAAASGYADAVDVLGFNYRAECYDAAHETYPEMKIIGSENWGAYSEWENVASRPFVAGMFAWTGFAYMGEAGPWPRKGLEISFFDYAGFKTPRGHFFECLWVEKPKVYAVTTRAEESEFSYDPELGWRFDMQMTAPPVWSQLRRWEWYQNIHPYWNYEEGELIVVQAYSNCEEVELLINEKSLGRKLRSDFAEDNIVKWKLPYESGQLTVKGYNEGQLVTEDQLISAGKASTVMATVAYGAAEGDDIIPVALQLHDAEGNPVRHEESQIKIALAGAELVAVDNGWEKNVANHYLPMITTHEGRAMLFVRALGEQEITLNLETGSFTEKLTLTD</sequence>
<dbReference type="Pfam" id="PF00703">
    <property type="entry name" value="Glyco_hydro_2"/>
    <property type="match status" value="1"/>
</dbReference>
<dbReference type="InterPro" id="IPR051913">
    <property type="entry name" value="GH2_Domain-Containing"/>
</dbReference>
<evidence type="ECO:0000259" key="4">
    <source>
        <dbReference type="Pfam" id="PF00703"/>
    </source>
</evidence>
<dbReference type="PANTHER" id="PTHR42732:SF1">
    <property type="entry name" value="BETA-MANNOSIDASE"/>
    <property type="match status" value="1"/>
</dbReference>
<accession>A0A1M6UGS6</accession>
<dbReference type="InterPro" id="IPR032311">
    <property type="entry name" value="DUF4982"/>
</dbReference>
<dbReference type="Gene3D" id="2.60.40.10">
    <property type="entry name" value="Immunoglobulins"/>
    <property type="match status" value="3"/>
</dbReference>
<dbReference type="EMBL" id="FRAA01000007">
    <property type="protein sequence ID" value="SHK68353.1"/>
    <property type="molecule type" value="Genomic_DNA"/>
</dbReference>
<dbReference type="PRINTS" id="PR00132">
    <property type="entry name" value="GLHYDRLASE2"/>
</dbReference>
<dbReference type="InterPro" id="IPR006102">
    <property type="entry name" value="Ig-like_GH2"/>
</dbReference>
<dbReference type="InterPro" id="IPR008979">
    <property type="entry name" value="Galactose-bd-like_sf"/>
</dbReference>
<keyword evidence="2 9" id="KW-0378">Hydrolase</keyword>
<dbReference type="Pfam" id="PF02836">
    <property type="entry name" value="Glyco_hydro_2_C"/>
    <property type="match status" value="1"/>
</dbReference>
<dbReference type="GO" id="GO:0005975">
    <property type="term" value="P:carbohydrate metabolic process"/>
    <property type="evidence" value="ECO:0007669"/>
    <property type="project" value="InterPro"/>
</dbReference>
<dbReference type="InterPro" id="IPR006101">
    <property type="entry name" value="Glyco_hydro_2"/>
</dbReference>
<dbReference type="Pfam" id="PF02837">
    <property type="entry name" value="Glyco_hydro_2_N"/>
    <property type="match status" value="1"/>
</dbReference>
<proteinExistence type="inferred from homology"/>
<evidence type="ECO:0000313" key="10">
    <source>
        <dbReference type="Proteomes" id="UP000184474"/>
    </source>
</evidence>
<dbReference type="Gene3D" id="2.60.120.260">
    <property type="entry name" value="Galactose-binding domain-like"/>
    <property type="match status" value="1"/>
</dbReference>
<reference evidence="10" key="1">
    <citation type="submission" date="2016-11" db="EMBL/GenBank/DDBJ databases">
        <authorList>
            <person name="Varghese N."/>
            <person name="Submissions S."/>
        </authorList>
    </citation>
    <scope>NUCLEOTIDE SEQUENCE [LARGE SCALE GENOMIC DNA]</scope>
    <source>
        <strain evidence="10">DSM 26134</strain>
    </source>
</reference>
<dbReference type="PROSITE" id="PS51257">
    <property type="entry name" value="PROKAR_LIPOPROTEIN"/>
    <property type="match status" value="1"/>
</dbReference>
<evidence type="ECO:0000259" key="7">
    <source>
        <dbReference type="Pfam" id="PF16355"/>
    </source>
</evidence>
<dbReference type="STRING" id="156994.SAMN04488028_107111"/>
<dbReference type="SUPFAM" id="SSF49303">
    <property type="entry name" value="beta-Galactosidase/glucuronidase domain"/>
    <property type="match status" value="1"/>
</dbReference>
<keyword evidence="3" id="KW-0326">Glycosidase</keyword>
<gene>
    <name evidence="9" type="ORF">SAMN04488028_107111</name>
</gene>
<comment type="similarity">
    <text evidence="1">Belongs to the glycosyl hydrolase 2 family.</text>
</comment>
<dbReference type="PANTHER" id="PTHR42732">
    <property type="entry name" value="BETA-GALACTOSIDASE"/>
    <property type="match status" value="1"/>
</dbReference>
<evidence type="ECO:0000256" key="3">
    <source>
        <dbReference type="ARBA" id="ARBA00023295"/>
    </source>
</evidence>
<feature type="domain" description="Glycosyl hydrolases family 2 sugar binding" evidence="6">
    <location>
        <begin position="87"/>
        <end position="180"/>
    </location>
</feature>
<feature type="domain" description="Glycoside hydrolase family 2 catalytic" evidence="5">
    <location>
        <begin position="294"/>
        <end position="430"/>
    </location>
</feature>
<feature type="domain" description="Glycoside hydrolase family 2" evidence="8">
    <location>
        <begin position="745"/>
        <end position="828"/>
    </location>
</feature>
<dbReference type="Pfam" id="PF16355">
    <property type="entry name" value="DUF4982"/>
    <property type="match status" value="1"/>
</dbReference>